<dbReference type="InterPro" id="IPR011047">
    <property type="entry name" value="Quinoprotein_ADH-like_sf"/>
</dbReference>
<dbReference type="AlphaFoldDB" id="A0A919FPR0"/>
<dbReference type="Proteomes" id="UP000627369">
    <property type="component" value="Unassembled WGS sequence"/>
</dbReference>
<evidence type="ECO:0000259" key="2">
    <source>
        <dbReference type="Pfam" id="PF13360"/>
    </source>
</evidence>
<dbReference type="EMBL" id="BNAS01000002">
    <property type="protein sequence ID" value="GHH70161.1"/>
    <property type="molecule type" value="Genomic_DNA"/>
</dbReference>
<organism evidence="3 4">
    <name type="scientific">Promicromonospora soli</name>
    <dbReference type="NCBI Taxonomy" id="2035533"/>
    <lineage>
        <taxon>Bacteria</taxon>
        <taxon>Bacillati</taxon>
        <taxon>Actinomycetota</taxon>
        <taxon>Actinomycetes</taxon>
        <taxon>Micrococcales</taxon>
        <taxon>Promicromonosporaceae</taxon>
        <taxon>Promicromonospora</taxon>
    </lineage>
</organism>
<proteinExistence type="predicted"/>
<dbReference type="RefSeq" id="WP_189668759.1">
    <property type="nucleotide sequence ID" value="NZ_BNAS01000002.1"/>
</dbReference>
<dbReference type="InterPro" id="IPR015943">
    <property type="entry name" value="WD40/YVTN_repeat-like_dom_sf"/>
</dbReference>
<dbReference type="SUPFAM" id="SSF50998">
    <property type="entry name" value="Quinoprotein alcohol dehydrogenase-like"/>
    <property type="match status" value="2"/>
</dbReference>
<reference evidence="3" key="2">
    <citation type="submission" date="2020-09" db="EMBL/GenBank/DDBJ databases">
        <authorList>
            <person name="Sun Q."/>
            <person name="Zhou Y."/>
        </authorList>
    </citation>
    <scope>NUCLEOTIDE SEQUENCE</scope>
    <source>
        <strain evidence="3">CGMCC 4.7398</strain>
    </source>
</reference>
<dbReference type="Gene3D" id="2.130.10.10">
    <property type="entry name" value="YVTN repeat-like/Quinoprotein amine dehydrogenase"/>
    <property type="match status" value="1"/>
</dbReference>
<feature type="domain" description="Pyrrolo-quinoline quinone repeat" evidence="2">
    <location>
        <begin position="403"/>
        <end position="536"/>
    </location>
</feature>
<sequence length="551" mass="56578">MATDPGGGDAFVFDLVDDAGDPDAPVAPPRPGGTEVPDENDSAASRPPVSGLGRGLRTLGPVAAVLAIALGTGFVVDGVRDNARMERIRDVRGGVVDVSTPMRQTWAWEGEVGSLGAFADRSRTKVAALGDLLVFESDGELVALDPASGEEAWTVPLGVDPDCGPTGYPGASEIAASALVCLQGSGASRAVITVGPDGVASAPRVLEAGDAGRYGSPRPGPDATVLRAKRVGPRTPVDLGTAECTDMGCTLTIEGGRDLLLRAEDAVTGEVRWSVTVPFRAMAAEACWVGLGVLWDGSRTTDQLDPDAFGAQIEADLVDVRGCGLRAAVTSDGVVLTRDGEPGSSSVFSLDTGGYVAQTIVRASDGTMNSLLFSPDGDVVGEIAGRVSRPQTTDEPDAATLLAADRSGQHLLSYSADGTRRWEAAIEAGSPQFLAQVAGMAVAFTVWDGRVHGLDLATGDLRWAWDPAEGVDDWRYGNAYVSQAFSDGQSVLLVLRGESRGSGLVSLDAASGALVWDGTAAGVVSQSQAARLVAVDGNLLEVTPVGIRGIG</sequence>
<protein>
    <recommendedName>
        <fullName evidence="2">Pyrrolo-quinoline quinone repeat domain-containing protein</fullName>
    </recommendedName>
</protein>
<accession>A0A919FPR0</accession>
<comment type="caution">
    <text evidence="3">The sequence shown here is derived from an EMBL/GenBank/DDBJ whole genome shotgun (WGS) entry which is preliminary data.</text>
</comment>
<reference evidence="3" key="1">
    <citation type="journal article" date="2014" name="Int. J. Syst. Evol. Microbiol.">
        <title>Complete genome sequence of Corynebacterium casei LMG S-19264T (=DSM 44701T), isolated from a smear-ripened cheese.</title>
        <authorList>
            <consortium name="US DOE Joint Genome Institute (JGI-PGF)"/>
            <person name="Walter F."/>
            <person name="Albersmeier A."/>
            <person name="Kalinowski J."/>
            <person name="Ruckert C."/>
        </authorList>
    </citation>
    <scope>NUCLEOTIDE SEQUENCE</scope>
    <source>
        <strain evidence="3">CGMCC 4.7398</strain>
    </source>
</reference>
<evidence type="ECO:0000313" key="3">
    <source>
        <dbReference type="EMBL" id="GHH70161.1"/>
    </source>
</evidence>
<feature type="region of interest" description="Disordered" evidence="1">
    <location>
        <begin position="1"/>
        <end position="52"/>
    </location>
</feature>
<dbReference type="SMART" id="SM00564">
    <property type="entry name" value="PQQ"/>
    <property type="match status" value="2"/>
</dbReference>
<keyword evidence="4" id="KW-1185">Reference proteome</keyword>
<name>A0A919FPR0_9MICO</name>
<dbReference type="Pfam" id="PF13360">
    <property type="entry name" value="PQQ_2"/>
    <property type="match status" value="1"/>
</dbReference>
<evidence type="ECO:0000313" key="4">
    <source>
        <dbReference type="Proteomes" id="UP000627369"/>
    </source>
</evidence>
<gene>
    <name evidence="3" type="ORF">GCM10017772_16330</name>
</gene>
<dbReference type="InterPro" id="IPR002372">
    <property type="entry name" value="PQQ_rpt_dom"/>
</dbReference>
<evidence type="ECO:0000256" key="1">
    <source>
        <dbReference type="SAM" id="MobiDB-lite"/>
    </source>
</evidence>
<dbReference type="InterPro" id="IPR018391">
    <property type="entry name" value="PQQ_b-propeller_rpt"/>
</dbReference>